<proteinExistence type="predicted"/>
<keyword evidence="2" id="KW-1185">Reference proteome</keyword>
<comment type="caution">
    <text evidence="1">The sequence shown here is derived from an EMBL/GenBank/DDBJ whole genome shotgun (WGS) entry which is preliminary data.</text>
</comment>
<reference evidence="1 2" key="1">
    <citation type="submission" date="2016-07" db="EMBL/GenBank/DDBJ databases">
        <title>Pervasive Adenine N6-methylation of Active Genes in Fungi.</title>
        <authorList>
            <consortium name="DOE Joint Genome Institute"/>
            <person name="Mondo S.J."/>
            <person name="Dannebaum R.O."/>
            <person name="Kuo R.C."/>
            <person name="Labutti K."/>
            <person name="Haridas S."/>
            <person name="Kuo A."/>
            <person name="Salamov A."/>
            <person name="Ahrendt S.R."/>
            <person name="Lipzen A."/>
            <person name="Sullivan W."/>
            <person name="Andreopoulos W.B."/>
            <person name="Clum A."/>
            <person name="Lindquist E."/>
            <person name="Daum C."/>
            <person name="Ramamoorthy G.K."/>
            <person name="Gryganskyi A."/>
            <person name="Culley D."/>
            <person name="Magnuson J.K."/>
            <person name="James T.Y."/>
            <person name="O'Malley M.A."/>
            <person name="Stajich J.E."/>
            <person name="Spatafora J.W."/>
            <person name="Visel A."/>
            <person name="Grigoriev I.V."/>
        </authorList>
    </citation>
    <scope>NUCLEOTIDE SEQUENCE [LARGE SCALE GENOMIC DNA]</scope>
    <source>
        <strain evidence="1 2">PL171</strain>
    </source>
</reference>
<sequence length="161" mass="17014">MLDHPSDTSVKYVDVERKSLTGCEHVEVLARDLVGRWRVVCGTKFLDDALEVVGVNRAPWNRRLDEPAGQAQRSSNIGLGVHSTDKTAVQCLSLLLLGSAASVESASICWVCKSGDAAAAVVEMADAARAAGGKVVAVPLCTSSVPSPEKKTWCHALATRS</sequence>
<protein>
    <submittedName>
        <fullName evidence="1">Uncharacterized protein</fullName>
    </submittedName>
</protein>
<dbReference type="Proteomes" id="UP000193411">
    <property type="component" value="Unassembled WGS sequence"/>
</dbReference>
<gene>
    <name evidence="1" type="ORF">BCR44DRAFT_84752</name>
</gene>
<dbReference type="AlphaFoldDB" id="A0A1Y2HA29"/>
<organism evidence="1 2">
    <name type="scientific">Catenaria anguillulae PL171</name>
    <dbReference type="NCBI Taxonomy" id="765915"/>
    <lineage>
        <taxon>Eukaryota</taxon>
        <taxon>Fungi</taxon>
        <taxon>Fungi incertae sedis</taxon>
        <taxon>Blastocladiomycota</taxon>
        <taxon>Blastocladiomycetes</taxon>
        <taxon>Blastocladiales</taxon>
        <taxon>Catenariaceae</taxon>
        <taxon>Catenaria</taxon>
    </lineage>
</organism>
<name>A0A1Y2HA29_9FUNG</name>
<evidence type="ECO:0000313" key="1">
    <source>
        <dbReference type="EMBL" id="ORZ30553.1"/>
    </source>
</evidence>
<evidence type="ECO:0000313" key="2">
    <source>
        <dbReference type="Proteomes" id="UP000193411"/>
    </source>
</evidence>
<dbReference type="EMBL" id="MCFL01000081">
    <property type="protein sequence ID" value="ORZ30553.1"/>
    <property type="molecule type" value="Genomic_DNA"/>
</dbReference>
<accession>A0A1Y2HA29</accession>